<protein>
    <submittedName>
        <fullName evidence="2">Uncharacterized protein</fullName>
    </submittedName>
</protein>
<evidence type="ECO:0000313" key="2">
    <source>
        <dbReference type="EMBL" id="KAF2272370.1"/>
    </source>
</evidence>
<dbReference type="OrthoDB" id="3439027at2759"/>
<name>A0A6A6J720_WESOR</name>
<feature type="region of interest" description="Disordered" evidence="1">
    <location>
        <begin position="125"/>
        <end position="280"/>
    </location>
</feature>
<feature type="compositionally biased region" description="Low complexity" evidence="1">
    <location>
        <begin position="75"/>
        <end position="107"/>
    </location>
</feature>
<dbReference type="EMBL" id="ML986522">
    <property type="protein sequence ID" value="KAF2272370.1"/>
    <property type="molecule type" value="Genomic_DNA"/>
</dbReference>
<evidence type="ECO:0000256" key="1">
    <source>
        <dbReference type="SAM" id="MobiDB-lite"/>
    </source>
</evidence>
<feature type="compositionally biased region" description="Pro residues" evidence="1">
    <location>
        <begin position="176"/>
        <end position="188"/>
    </location>
</feature>
<feature type="compositionally biased region" description="Basic residues" evidence="1">
    <location>
        <begin position="228"/>
        <end position="244"/>
    </location>
</feature>
<proteinExistence type="predicted"/>
<dbReference type="GeneID" id="54553165"/>
<organism evidence="2 3">
    <name type="scientific">Westerdykella ornata</name>
    <dbReference type="NCBI Taxonomy" id="318751"/>
    <lineage>
        <taxon>Eukaryota</taxon>
        <taxon>Fungi</taxon>
        <taxon>Dikarya</taxon>
        <taxon>Ascomycota</taxon>
        <taxon>Pezizomycotina</taxon>
        <taxon>Dothideomycetes</taxon>
        <taxon>Pleosporomycetidae</taxon>
        <taxon>Pleosporales</taxon>
        <taxon>Sporormiaceae</taxon>
        <taxon>Westerdykella</taxon>
    </lineage>
</organism>
<feature type="compositionally biased region" description="Pro residues" evidence="1">
    <location>
        <begin position="22"/>
        <end position="31"/>
    </location>
</feature>
<feature type="region of interest" description="Disordered" evidence="1">
    <location>
        <begin position="1"/>
        <end position="107"/>
    </location>
</feature>
<sequence>MPTYLRTTSPSSPGPRSYSFPPCDPPIPISHPPSTSSRSRTQFQTPSPSQDLPDIDDDPFAHFISPVSDDDDPYDVLSLSAGIIVSDATSSASATSTSPKTSKFKSSVAEKWARYVRLHHVQLHQRYHDDDDDDGDGVAGRDDGDDREEEEEDDESFVQLDDDRLLDTLHTAPQLRGPPPIFISPPASPEQEDEEDEDEDEDEDLGLTLEMEPTRGRAQELLASGKKAAAKARVRPRARGRRRYGNAAALMGATRRRRSWREPSPDLFTVEESASEGDEA</sequence>
<feature type="compositionally biased region" description="Acidic residues" evidence="1">
    <location>
        <begin position="145"/>
        <end position="156"/>
    </location>
</feature>
<reference evidence="2" key="1">
    <citation type="journal article" date="2020" name="Stud. Mycol.">
        <title>101 Dothideomycetes genomes: a test case for predicting lifestyles and emergence of pathogens.</title>
        <authorList>
            <person name="Haridas S."/>
            <person name="Albert R."/>
            <person name="Binder M."/>
            <person name="Bloem J."/>
            <person name="Labutti K."/>
            <person name="Salamov A."/>
            <person name="Andreopoulos B."/>
            <person name="Baker S."/>
            <person name="Barry K."/>
            <person name="Bills G."/>
            <person name="Bluhm B."/>
            <person name="Cannon C."/>
            <person name="Castanera R."/>
            <person name="Culley D."/>
            <person name="Daum C."/>
            <person name="Ezra D."/>
            <person name="Gonzalez J."/>
            <person name="Henrissat B."/>
            <person name="Kuo A."/>
            <person name="Liang C."/>
            <person name="Lipzen A."/>
            <person name="Lutzoni F."/>
            <person name="Magnuson J."/>
            <person name="Mondo S."/>
            <person name="Nolan M."/>
            <person name="Ohm R."/>
            <person name="Pangilinan J."/>
            <person name="Park H.-J."/>
            <person name="Ramirez L."/>
            <person name="Alfaro M."/>
            <person name="Sun H."/>
            <person name="Tritt A."/>
            <person name="Yoshinaga Y."/>
            <person name="Zwiers L.-H."/>
            <person name="Turgeon B."/>
            <person name="Goodwin S."/>
            <person name="Spatafora J."/>
            <person name="Crous P."/>
            <person name="Grigoriev I."/>
        </authorList>
    </citation>
    <scope>NUCLEOTIDE SEQUENCE</scope>
    <source>
        <strain evidence="2">CBS 379.55</strain>
    </source>
</reference>
<keyword evidence="3" id="KW-1185">Reference proteome</keyword>
<feature type="compositionally biased region" description="Acidic residues" evidence="1">
    <location>
        <begin position="190"/>
        <end position="205"/>
    </location>
</feature>
<gene>
    <name evidence="2" type="ORF">EI97DRAFT_445824</name>
</gene>
<dbReference type="AlphaFoldDB" id="A0A6A6J720"/>
<feature type="compositionally biased region" description="Low complexity" evidence="1">
    <location>
        <begin position="32"/>
        <end position="47"/>
    </location>
</feature>
<dbReference type="Proteomes" id="UP000800097">
    <property type="component" value="Unassembled WGS sequence"/>
</dbReference>
<accession>A0A6A6J720</accession>
<evidence type="ECO:0000313" key="3">
    <source>
        <dbReference type="Proteomes" id="UP000800097"/>
    </source>
</evidence>
<feature type="compositionally biased region" description="Low complexity" evidence="1">
    <location>
        <begin position="9"/>
        <end position="21"/>
    </location>
</feature>
<dbReference type="RefSeq" id="XP_033649909.1">
    <property type="nucleotide sequence ID" value="XM_033799990.1"/>
</dbReference>